<feature type="domain" description="Rnh202 triple barrel" evidence="10">
    <location>
        <begin position="30"/>
        <end position="99"/>
    </location>
</feature>
<accession>A0AAW2IF41</accession>
<dbReference type="CDD" id="cd09270">
    <property type="entry name" value="RNase_H2-B"/>
    <property type="match status" value="1"/>
</dbReference>
<feature type="compositionally biased region" description="Basic and acidic residues" evidence="8">
    <location>
        <begin position="257"/>
        <end position="290"/>
    </location>
</feature>
<feature type="compositionally biased region" description="Polar residues" evidence="8">
    <location>
        <begin position="296"/>
        <end position="307"/>
    </location>
</feature>
<dbReference type="EMBL" id="JARGDH010000001">
    <property type="protein sequence ID" value="KAL0280839.1"/>
    <property type="molecule type" value="Genomic_DNA"/>
</dbReference>
<dbReference type="GO" id="GO:0005654">
    <property type="term" value="C:nucleoplasm"/>
    <property type="evidence" value="ECO:0007669"/>
    <property type="project" value="TreeGrafter"/>
</dbReference>
<evidence type="ECO:0000259" key="10">
    <source>
        <dbReference type="Pfam" id="PF17745"/>
    </source>
</evidence>
<dbReference type="Pfam" id="PF09468">
    <property type="entry name" value="RNase_H2-Ydr279"/>
    <property type="match status" value="1"/>
</dbReference>
<organism evidence="11">
    <name type="scientific">Menopon gallinae</name>
    <name type="common">poultry shaft louse</name>
    <dbReference type="NCBI Taxonomy" id="328185"/>
    <lineage>
        <taxon>Eukaryota</taxon>
        <taxon>Metazoa</taxon>
        <taxon>Ecdysozoa</taxon>
        <taxon>Arthropoda</taxon>
        <taxon>Hexapoda</taxon>
        <taxon>Insecta</taxon>
        <taxon>Pterygota</taxon>
        <taxon>Neoptera</taxon>
        <taxon>Paraneoptera</taxon>
        <taxon>Psocodea</taxon>
        <taxon>Troctomorpha</taxon>
        <taxon>Phthiraptera</taxon>
        <taxon>Amblycera</taxon>
        <taxon>Menoponidae</taxon>
        <taxon>Menopon</taxon>
    </lineage>
</organism>
<evidence type="ECO:0000256" key="8">
    <source>
        <dbReference type="SAM" id="MobiDB-lite"/>
    </source>
</evidence>
<evidence type="ECO:0000256" key="6">
    <source>
        <dbReference type="ARBA" id="ARBA00024778"/>
    </source>
</evidence>
<evidence type="ECO:0000256" key="2">
    <source>
        <dbReference type="ARBA" id="ARBA00009823"/>
    </source>
</evidence>
<dbReference type="InterPro" id="IPR019024">
    <property type="entry name" value="RNase_H2_suB_wHTH"/>
</dbReference>
<comment type="subcellular location">
    <subcellularLocation>
        <location evidence="1">Nucleus</location>
    </subcellularLocation>
</comment>
<evidence type="ECO:0000256" key="7">
    <source>
        <dbReference type="ARBA" id="ARBA00033464"/>
    </source>
</evidence>
<keyword evidence="5" id="KW-0539">Nucleus</keyword>
<feature type="domain" description="Ribonuclease H2 subunit B wHTH" evidence="9">
    <location>
        <begin position="102"/>
        <end position="232"/>
    </location>
</feature>
<evidence type="ECO:0000259" key="9">
    <source>
        <dbReference type="Pfam" id="PF09468"/>
    </source>
</evidence>
<comment type="similarity">
    <text evidence="2">Belongs to the RNase H2 subunit B family.</text>
</comment>
<dbReference type="InterPro" id="IPR041195">
    <property type="entry name" value="Rnh202_N"/>
</dbReference>
<comment type="caution">
    <text evidence="11">The sequence shown here is derived from an EMBL/GenBank/DDBJ whole genome shotgun (WGS) entry which is preliminary data.</text>
</comment>
<dbReference type="InterPro" id="IPR040456">
    <property type="entry name" value="RNase_H2_suB"/>
</dbReference>
<evidence type="ECO:0000313" key="11">
    <source>
        <dbReference type="EMBL" id="KAL0280839.1"/>
    </source>
</evidence>
<evidence type="ECO:0000256" key="1">
    <source>
        <dbReference type="ARBA" id="ARBA00004123"/>
    </source>
</evidence>
<dbReference type="AlphaFoldDB" id="A0AAW2IF41"/>
<dbReference type="GO" id="GO:0006401">
    <property type="term" value="P:RNA catabolic process"/>
    <property type="evidence" value="ECO:0007669"/>
    <property type="project" value="TreeGrafter"/>
</dbReference>
<proteinExistence type="inferred from homology"/>
<reference evidence="11" key="1">
    <citation type="journal article" date="2024" name="Gigascience">
        <title>Chromosome-level genome of the poultry shaft louse Menopon gallinae provides insight into the host-switching and adaptive evolution of parasitic lice.</title>
        <authorList>
            <person name="Xu Y."/>
            <person name="Ma L."/>
            <person name="Liu S."/>
            <person name="Liang Y."/>
            <person name="Liu Q."/>
            <person name="He Z."/>
            <person name="Tian L."/>
            <person name="Duan Y."/>
            <person name="Cai W."/>
            <person name="Li H."/>
            <person name="Song F."/>
        </authorList>
    </citation>
    <scope>NUCLEOTIDE SEQUENCE</scope>
    <source>
        <strain evidence="11">Cailab_2023a</strain>
    </source>
</reference>
<dbReference type="Gene3D" id="2.20.25.530">
    <property type="match status" value="1"/>
</dbReference>
<sequence length="307" mass="34578">MTRSKSFPMQCVPSQDGESRTWVMLMENNILNDSADDANKTPVIVKLRHPRTGTGAMFFFSGDNSVVQEVFSFTGGKRSWFIDDSVKEDGRLYLSTPVDPGFLVLPYLKKAKEDGKVIPLDDLLVDNPFPETYRLLKCSAMKNIHMLADMKGDEDLNAWSYNEEKTMKWLSKKTERVAQVLKEKNIVVKGAVSQNYVKSANESAQDEDNELYLSYACGLVSEYLTEDMSSKLHSHLNLVQPAVNTSSFNKRKSCENMENKEVKKAKKESEVVSAPKPEKPAKLSAKEKTKLKMSAGSKTITSFFKKN</sequence>
<evidence type="ECO:0000256" key="5">
    <source>
        <dbReference type="ARBA" id="ARBA00023242"/>
    </source>
</evidence>
<protein>
    <recommendedName>
        <fullName evidence="4">Ribonuclease H2 subunit B</fullName>
    </recommendedName>
    <alternativeName>
        <fullName evidence="7">Ribonuclease HI subunit B</fullName>
    </alternativeName>
</protein>
<evidence type="ECO:0000256" key="4">
    <source>
        <dbReference type="ARBA" id="ARBA00019062"/>
    </source>
</evidence>
<dbReference type="Gene3D" id="1.10.20.120">
    <property type="match status" value="1"/>
</dbReference>
<feature type="region of interest" description="Disordered" evidence="8">
    <location>
        <begin position="257"/>
        <end position="307"/>
    </location>
</feature>
<comment type="subunit">
    <text evidence="3">The RNase H2 complex is a heterotrimer composed of the catalytic subunit RNASEH2A and the non-catalytic subunits RNASEH2B and RNASEH2C.</text>
</comment>
<evidence type="ECO:0000256" key="3">
    <source>
        <dbReference type="ARBA" id="ARBA00011277"/>
    </source>
</evidence>
<dbReference type="GO" id="GO:0032299">
    <property type="term" value="C:ribonuclease H2 complex"/>
    <property type="evidence" value="ECO:0007669"/>
    <property type="project" value="InterPro"/>
</dbReference>
<gene>
    <name evidence="11" type="ORF">PYX00_002013</name>
</gene>
<name>A0AAW2IF41_9NEOP</name>
<dbReference type="Pfam" id="PF17745">
    <property type="entry name" value="Ydr279_N"/>
    <property type="match status" value="1"/>
</dbReference>
<dbReference type="FunFam" id="1.10.20.120:FF:000002">
    <property type="entry name" value="Ribonuclease H2 subunit B"/>
    <property type="match status" value="1"/>
</dbReference>
<dbReference type="PANTHER" id="PTHR13383:SF11">
    <property type="entry name" value="RIBONUCLEASE H2 SUBUNIT B"/>
    <property type="match status" value="1"/>
</dbReference>
<dbReference type="PANTHER" id="PTHR13383">
    <property type="entry name" value="RIBONUCLEASE H2 SUBUNIT B"/>
    <property type="match status" value="1"/>
</dbReference>
<comment type="function">
    <text evidence="6">Non catalytic subunit of RNase H2, an endonuclease that specifically degrades the RNA of RNA:DNA hybrids. Participates in DNA replication, possibly by mediating the removal of lagging-strand Okazaki fragment RNA primers during DNA replication. Mediates the excision of single ribonucleotides from DNA:RNA duplexes.</text>
</comment>